<evidence type="ECO:0000313" key="4">
    <source>
        <dbReference type="Proteomes" id="UP000248326"/>
    </source>
</evidence>
<dbReference type="GO" id="GO:0004180">
    <property type="term" value="F:carboxypeptidase activity"/>
    <property type="evidence" value="ECO:0007669"/>
    <property type="project" value="UniProtKB-KW"/>
</dbReference>
<keyword evidence="2" id="KW-0732">Signal</keyword>
<dbReference type="RefSeq" id="WP_170130904.1">
    <property type="nucleotide sequence ID" value="NZ_QJSX01000003.1"/>
</dbReference>
<dbReference type="Pfam" id="PF13620">
    <property type="entry name" value="CarboxypepD_reg"/>
    <property type="match status" value="1"/>
</dbReference>
<dbReference type="PROSITE" id="PS00018">
    <property type="entry name" value="EF_HAND_1"/>
    <property type="match status" value="1"/>
</dbReference>
<accession>A0A318SLP9</accession>
<keyword evidence="4" id="KW-1185">Reference proteome</keyword>
<dbReference type="AlphaFoldDB" id="A0A318SLP9"/>
<proteinExistence type="predicted"/>
<feature type="region of interest" description="Disordered" evidence="1">
    <location>
        <begin position="258"/>
        <end position="292"/>
    </location>
</feature>
<evidence type="ECO:0000256" key="2">
    <source>
        <dbReference type="SAM" id="SignalP"/>
    </source>
</evidence>
<dbReference type="Gene3D" id="2.60.40.1120">
    <property type="entry name" value="Carboxypeptidase-like, regulatory domain"/>
    <property type="match status" value="1"/>
</dbReference>
<sequence length="394" mass="41363">MNKLRLITLLVLTTALSAATLAAPASTTAPSAATTSATAQPGYITGVVTDEQGKPIPNVEIVADNTLAYDSNLKARTDAQGRYKIDVRKAPVTFKVFAYLSLSHDGYSATVDLVPENPDVVPGGVGGVRNFVYKPKPTTRDDPFGNLGLVYVERTVGEYDVDPTKVVVTLTPVGKLADGTTPKPRSATPLPSGGGPVIGNVMWGTYKVTATLNGQPLEIRRRIGGFEQFEWGMSYTGGFTKDYYAVRPSMFLEVRSMRPGRAASQSAPTQSTQAQLPPARSTATQSVPSSSISGTLRADVDLKGTVVLACVEKNGECDETMAGETTITTSGRSARYEIEGLQAGVAYSLVAWKDMNGDGEVNPGDLIGMFGADSGGQAVTAPASGLELTLVAMP</sequence>
<name>A0A318SLP9_9DEIO</name>
<evidence type="ECO:0000313" key="3">
    <source>
        <dbReference type="EMBL" id="PYE55459.1"/>
    </source>
</evidence>
<dbReference type="Proteomes" id="UP000248326">
    <property type="component" value="Unassembled WGS sequence"/>
</dbReference>
<feature type="signal peptide" evidence="2">
    <location>
        <begin position="1"/>
        <end position="22"/>
    </location>
</feature>
<feature type="compositionally biased region" description="Low complexity" evidence="1">
    <location>
        <begin position="262"/>
        <end position="275"/>
    </location>
</feature>
<evidence type="ECO:0000256" key="1">
    <source>
        <dbReference type="SAM" id="MobiDB-lite"/>
    </source>
</evidence>
<keyword evidence="3" id="KW-0645">Protease</keyword>
<comment type="caution">
    <text evidence="3">The sequence shown here is derived from an EMBL/GenBank/DDBJ whole genome shotgun (WGS) entry which is preliminary data.</text>
</comment>
<keyword evidence="3" id="KW-0121">Carboxypeptidase</keyword>
<dbReference type="EMBL" id="QJSX01000003">
    <property type="protein sequence ID" value="PYE55459.1"/>
    <property type="molecule type" value="Genomic_DNA"/>
</dbReference>
<feature type="compositionally biased region" description="Polar residues" evidence="1">
    <location>
        <begin position="281"/>
        <end position="292"/>
    </location>
</feature>
<gene>
    <name evidence="3" type="ORF">DES52_103292</name>
</gene>
<dbReference type="SUPFAM" id="SSF49464">
    <property type="entry name" value="Carboxypeptidase regulatory domain-like"/>
    <property type="match status" value="1"/>
</dbReference>
<dbReference type="InterPro" id="IPR008969">
    <property type="entry name" value="CarboxyPept-like_regulatory"/>
</dbReference>
<protein>
    <submittedName>
        <fullName evidence="3">Carboxypeptidase family protein</fullName>
    </submittedName>
</protein>
<reference evidence="3 4" key="1">
    <citation type="submission" date="2018-06" db="EMBL/GenBank/DDBJ databases">
        <title>Genomic Encyclopedia of Type Strains, Phase IV (KMG-IV): sequencing the most valuable type-strain genomes for metagenomic binning, comparative biology and taxonomic classification.</title>
        <authorList>
            <person name="Goeker M."/>
        </authorList>
    </citation>
    <scope>NUCLEOTIDE SEQUENCE [LARGE SCALE GENOMIC DNA]</scope>
    <source>
        <strain evidence="3 4">DSM 18048</strain>
    </source>
</reference>
<organism evidence="3 4">
    <name type="scientific">Deinococcus yavapaiensis KR-236</name>
    <dbReference type="NCBI Taxonomy" id="694435"/>
    <lineage>
        <taxon>Bacteria</taxon>
        <taxon>Thermotogati</taxon>
        <taxon>Deinococcota</taxon>
        <taxon>Deinococci</taxon>
        <taxon>Deinococcales</taxon>
        <taxon>Deinococcaceae</taxon>
        <taxon>Deinococcus</taxon>
    </lineage>
</organism>
<feature type="chain" id="PRO_5016385952" evidence="2">
    <location>
        <begin position="23"/>
        <end position="394"/>
    </location>
</feature>
<dbReference type="InterPro" id="IPR018247">
    <property type="entry name" value="EF_Hand_1_Ca_BS"/>
</dbReference>
<keyword evidence="3" id="KW-0378">Hydrolase</keyword>